<organism evidence="1 2">
    <name type="scientific">Aristaeella hokkaidonensis</name>
    <dbReference type="NCBI Taxonomy" id="3046382"/>
    <lineage>
        <taxon>Bacteria</taxon>
        <taxon>Bacillati</taxon>
        <taxon>Bacillota</taxon>
        <taxon>Clostridia</taxon>
        <taxon>Eubacteriales</taxon>
        <taxon>Aristaeellaceae</taxon>
        <taxon>Aristaeella</taxon>
    </lineage>
</organism>
<gene>
    <name evidence="1" type="primary">surE</name>
    <name evidence="1" type="ORF">JYE49_03610</name>
</gene>
<dbReference type="EMBL" id="CP068393">
    <property type="protein sequence ID" value="QUC67802.1"/>
    <property type="molecule type" value="Genomic_DNA"/>
</dbReference>
<sequence length="235" mass="25130">MKRILITNDDGIRSSGIIRLVEAARALGEVTVIAPDREHSAKAHSISILEPVDFMPYAFPVPGVTAWVCSGTPSDCVRVGLAYLLPQKPDLVLSGINCGFNIASDIQYSATVGAALEAAHQGIPAAAFSEPYNPDHSVTDRFLPDVLELLEELLPGRDEILNINFPLASCNGILTGRTVSSGSMFRGSYQLTEHLPGGGLRLSAEWVPDDACDDGSDFRAVLDHYISIGVVRNIG</sequence>
<keyword evidence="1" id="KW-0378">Hydrolase</keyword>
<keyword evidence="2" id="KW-1185">Reference proteome</keyword>
<reference evidence="1" key="1">
    <citation type="submission" date="2021-01" db="EMBL/GenBank/DDBJ databases">
        <title>Complete genome sequence of Clostridiales bacterium R-7.</title>
        <authorList>
            <person name="Mahoney-Kurpe S.C."/>
            <person name="Palevich N."/>
            <person name="Koike S."/>
            <person name="Moon C.D."/>
            <person name="Attwood G.T."/>
        </authorList>
    </citation>
    <scope>NUCLEOTIDE SEQUENCE</scope>
    <source>
        <strain evidence="1">R-7</strain>
    </source>
</reference>
<name>A0AC61MY08_9FIRM</name>
<evidence type="ECO:0000313" key="2">
    <source>
        <dbReference type="Proteomes" id="UP000682782"/>
    </source>
</evidence>
<dbReference type="Proteomes" id="UP000682782">
    <property type="component" value="Chromosome"/>
</dbReference>
<accession>A0AC61MY08</accession>
<protein>
    <submittedName>
        <fullName evidence="1">5'/3'-nucleotidase SurE</fullName>
        <ecNumber evidence="1">3.1.3.5</ecNumber>
        <ecNumber evidence="1">3.1.3.6</ecNumber>
    </submittedName>
</protein>
<dbReference type="EC" id="3.1.3.5" evidence="1"/>
<evidence type="ECO:0000313" key="1">
    <source>
        <dbReference type="EMBL" id="QUC67802.1"/>
    </source>
</evidence>
<proteinExistence type="predicted"/>
<dbReference type="EC" id="3.1.3.6" evidence="1"/>